<evidence type="ECO:0000313" key="2">
    <source>
        <dbReference type="EMBL" id="KAH3830190.1"/>
    </source>
</evidence>
<protein>
    <submittedName>
        <fullName evidence="2">Uncharacterized protein</fullName>
    </submittedName>
</protein>
<evidence type="ECO:0000256" key="1">
    <source>
        <dbReference type="SAM" id="MobiDB-lite"/>
    </source>
</evidence>
<comment type="caution">
    <text evidence="2">The sequence shown here is derived from an EMBL/GenBank/DDBJ whole genome shotgun (WGS) entry which is preliminary data.</text>
</comment>
<dbReference type="EMBL" id="JAIWYP010000004">
    <property type="protein sequence ID" value="KAH3830190.1"/>
    <property type="molecule type" value="Genomic_DNA"/>
</dbReference>
<keyword evidence="3" id="KW-1185">Reference proteome</keyword>
<dbReference type="Proteomes" id="UP000828390">
    <property type="component" value="Unassembled WGS sequence"/>
</dbReference>
<accession>A0A9D4H9R6</accession>
<proteinExistence type="predicted"/>
<dbReference type="AlphaFoldDB" id="A0A9D4H9R6"/>
<feature type="compositionally biased region" description="Polar residues" evidence="1">
    <location>
        <begin position="32"/>
        <end position="62"/>
    </location>
</feature>
<name>A0A9D4H9R6_DREPO</name>
<organism evidence="2 3">
    <name type="scientific">Dreissena polymorpha</name>
    <name type="common">Zebra mussel</name>
    <name type="synonym">Mytilus polymorpha</name>
    <dbReference type="NCBI Taxonomy" id="45954"/>
    <lineage>
        <taxon>Eukaryota</taxon>
        <taxon>Metazoa</taxon>
        <taxon>Spiralia</taxon>
        <taxon>Lophotrochozoa</taxon>
        <taxon>Mollusca</taxon>
        <taxon>Bivalvia</taxon>
        <taxon>Autobranchia</taxon>
        <taxon>Heteroconchia</taxon>
        <taxon>Euheterodonta</taxon>
        <taxon>Imparidentia</taxon>
        <taxon>Neoheterodontei</taxon>
        <taxon>Myida</taxon>
        <taxon>Dreissenoidea</taxon>
        <taxon>Dreissenidae</taxon>
        <taxon>Dreissena</taxon>
    </lineage>
</organism>
<reference evidence="2" key="1">
    <citation type="journal article" date="2019" name="bioRxiv">
        <title>The Genome of the Zebra Mussel, Dreissena polymorpha: A Resource for Invasive Species Research.</title>
        <authorList>
            <person name="McCartney M.A."/>
            <person name="Auch B."/>
            <person name="Kono T."/>
            <person name="Mallez S."/>
            <person name="Zhang Y."/>
            <person name="Obille A."/>
            <person name="Becker A."/>
            <person name="Abrahante J.E."/>
            <person name="Garbe J."/>
            <person name="Badalamenti J.P."/>
            <person name="Herman A."/>
            <person name="Mangelson H."/>
            <person name="Liachko I."/>
            <person name="Sullivan S."/>
            <person name="Sone E.D."/>
            <person name="Koren S."/>
            <person name="Silverstein K.A.T."/>
            <person name="Beckman K.B."/>
            <person name="Gohl D.M."/>
        </authorList>
    </citation>
    <scope>NUCLEOTIDE SEQUENCE</scope>
    <source>
        <strain evidence="2">Duluth1</strain>
        <tissue evidence="2">Whole animal</tissue>
    </source>
</reference>
<evidence type="ECO:0000313" key="3">
    <source>
        <dbReference type="Proteomes" id="UP000828390"/>
    </source>
</evidence>
<feature type="region of interest" description="Disordered" evidence="1">
    <location>
        <begin position="29"/>
        <end position="68"/>
    </location>
</feature>
<reference evidence="2" key="2">
    <citation type="submission" date="2020-11" db="EMBL/GenBank/DDBJ databases">
        <authorList>
            <person name="McCartney M.A."/>
            <person name="Auch B."/>
            <person name="Kono T."/>
            <person name="Mallez S."/>
            <person name="Becker A."/>
            <person name="Gohl D.M."/>
            <person name="Silverstein K.A.T."/>
            <person name="Koren S."/>
            <person name="Bechman K.B."/>
            <person name="Herman A."/>
            <person name="Abrahante J.E."/>
            <person name="Garbe J."/>
        </authorList>
    </citation>
    <scope>NUCLEOTIDE SEQUENCE</scope>
    <source>
        <strain evidence="2">Duluth1</strain>
        <tissue evidence="2">Whole animal</tissue>
    </source>
</reference>
<gene>
    <name evidence="2" type="ORF">DPMN_103429</name>
</gene>
<sequence length="83" mass="8812">MTSFAIKYLKKEMATGCADTIYMSDKGVSDNGYHSSNVSPGSVNRQTPSPIDSGLESDNSPGRATKERSLIDGVSITVIALNK</sequence>